<evidence type="ECO:0000313" key="1">
    <source>
        <dbReference type="EMBL" id="VEU80942.1"/>
    </source>
</evidence>
<dbReference type="STRING" id="1278311.GCA_000428705_00021"/>
<sequence length="112" mass="12852">MMEKTINIAGEDIRLKSSLFTIISYRNVFGTELFSDIKKLEKINQDDTDAAVVIDVLFRIIYILHKPFTKKSYDEFLMDLDFSVLSDVKELENISNTITELLGGKEGKEDPK</sequence>
<accession>A0A449BEU4</accession>
<keyword evidence="2" id="KW-1185">Reference proteome</keyword>
<proteinExistence type="predicted"/>
<dbReference type="KEGG" id="aaxa:NCTC10138_01330"/>
<dbReference type="EMBL" id="LR215048">
    <property type="protein sequence ID" value="VEU80942.1"/>
    <property type="molecule type" value="Genomic_DNA"/>
</dbReference>
<dbReference type="Proteomes" id="UP000289841">
    <property type="component" value="Chromosome"/>
</dbReference>
<name>A0A449BEU4_HAPAX</name>
<organism evidence="1 2">
    <name type="scientific">Haploplasma axanthum</name>
    <name type="common">Acholeplasma axanthum</name>
    <dbReference type="NCBI Taxonomy" id="29552"/>
    <lineage>
        <taxon>Bacteria</taxon>
        <taxon>Bacillati</taxon>
        <taxon>Mycoplasmatota</taxon>
        <taxon>Mollicutes</taxon>
        <taxon>Acholeplasmatales</taxon>
        <taxon>Acholeplasmataceae</taxon>
        <taxon>Haploplasma</taxon>
    </lineage>
</organism>
<gene>
    <name evidence="1" type="ORF">NCTC10138_01330</name>
</gene>
<evidence type="ECO:0000313" key="2">
    <source>
        <dbReference type="Proteomes" id="UP000289841"/>
    </source>
</evidence>
<dbReference type="AlphaFoldDB" id="A0A449BEU4"/>
<reference evidence="1 2" key="1">
    <citation type="submission" date="2019-01" db="EMBL/GenBank/DDBJ databases">
        <authorList>
            <consortium name="Pathogen Informatics"/>
        </authorList>
    </citation>
    <scope>NUCLEOTIDE SEQUENCE [LARGE SCALE GENOMIC DNA]</scope>
    <source>
        <strain evidence="1 2">NCTC10138</strain>
    </source>
</reference>
<evidence type="ECO:0008006" key="3">
    <source>
        <dbReference type="Google" id="ProtNLM"/>
    </source>
</evidence>
<protein>
    <recommendedName>
        <fullName evidence="3">Phage protein</fullName>
    </recommendedName>
</protein>